<gene>
    <name evidence="1" type="ORF">ASJ35_16655</name>
</gene>
<accession>A0A0W7TM65</accession>
<dbReference type="EMBL" id="LMUA01000037">
    <property type="protein sequence ID" value="KUE74888.1"/>
    <property type="molecule type" value="Genomic_DNA"/>
</dbReference>
<reference evidence="1 2" key="1">
    <citation type="submission" date="2015-10" db="EMBL/GenBank/DDBJ databases">
        <title>A novel member of the family Ruminococcaceae isolated from human faeces.</title>
        <authorList>
            <person name="Shkoporov A.N."/>
            <person name="Chaplin A.V."/>
            <person name="Motuzova O.V."/>
            <person name="Kafarskaia L.I."/>
            <person name="Efimov B.A."/>
        </authorList>
    </citation>
    <scope>NUCLEOTIDE SEQUENCE [LARGE SCALE GENOMIC DNA]</scope>
    <source>
        <strain evidence="1 2">668</strain>
    </source>
</reference>
<evidence type="ECO:0000313" key="2">
    <source>
        <dbReference type="Proteomes" id="UP000053433"/>
    </source>
</evidence>
<protein>
    <submittedName>
        <fullName evidence="1">Uncharacterized protein</fullName>
    </submittedName>
</protein>
<sequence length="115" mass="13385">MTTPLQYRLNLPKISMLVVFRLLEVTKEFLACASAAVCCFFLVHDQAAQIDRIFGRSFFSLSMPLGERDKAFPDIIWFHGVADIVRSVILIYKQEASFRLVLFYINFCKYGFRFL</sequence>
<proteinExistence type="predicted"/>
<name>A0A0W7TM65_9FIRM</name>
<dbReference type="Proteomes" id="UP000053433">
    <property type="component" value="Unassembled WGS sequence"/>
</dbReference>
<evidence type="ECO:0000313" key="1">
    <source>
        <dbReference type="EMBL" id="KUE74888.1"/>
    </source>
</evidence>
<organism evidence="1 2">
    <name type="scientific">Ruthenibacterium lactatiformans</name>
    <dbReference type="NCBI Taxonomy" id="1550024"/>
    <lineage>
        <taxon>Bacteria</taxon>
        <taxon>Bacillati</taxon>
        <taxon>Bacillota</taxon>
        <taxon>Clostridia</taxon>
        <taxon>Eubacteriales</taxon>
        <taxon>Oscillospiraceae</taxon>
        <taxon>Ruthenibacterium</taxon>
    </lineage>
</organism>
<comment type="caution">
    <text evidence="1">The sequence shown here is derived from an EMBL/GenBank/DDBJ whole genome shotgun (WGS) entry which is preliminary data.</text>
</comment>
<dbReference type="AlphaFoldDB" id="A0A0W7TM65"/>